<dbReference type="Proteomes" id="UP001500928">
    <property type="component" value="Unassembled WGS sequence"/>
</dbReference>
<protein>
    <recommendedName>
        <fullName evidence="3">Transcriptional regulator, AbiEi antitoxin, Type IV TA system</fullName>
    </recommendedName>
</protein>
<proteinExistence type="predicted"/>
<reference evidence="2" key="1">
    <citation type="journal article" date="2019" name="Int. J. Syst. Evol. Microbiol.">
        <title>The Global Catalogue of Microorganisms (GCM) 10K type strain sequencing project: providing services to taxonomists for standard genome sequencing and annotation.</title>
        <authorList>
            <consortium name="The Broad Institute Genomics Platform"/>
            <consortium name="The Broad Institute Genome Sequencing Center for Infectious Disease"/>
            <person name="Wu L."/>
            <person name="Ma J."/>
        </authorList>
    </citation>
    <scope>NUCLEOTIDE SEQUENCE [LARGE SCALE GENOMIC DNA]</scope>
    <source>
        <strain evidence="2">JCM 17979</strain>
    </source>
</reference>
<gene>
    <name evidence="1" type="ORF">GCM10023200_50500</name>
</gene>
<comment type="caution">
    <text evidence="1">The sequence shown here is derived from an EMBL/GenBank/DDBJ whole genome shotgun (WGS) entry which is preliminary data.</text>
</comment>
<accession>A0ABP9CA05</accession>
<name>A0ABP9CA05_9PSEU</name>
<dbReference type="EMBL" id="BAABHO010000055">
    <property type="protein sequence ID" value="GAA4806781.1"/>
    <property type="molecule type" value="Genomic_DNA"/>
</dbReference>
<dbReference type="RefSeq" id="WP_345422371.1">
    <property type="nucleotide sequence ID" value="NZ_BAABHO010000055.1"/>
</dbReference>
<evidence type="ECO:0000313" key="1">
    <source>
        <dbReference type="EMBL" id="GAA4806781.1"/>
    </source>
</evidence>
<sequence length="320" mass="35147">MRRRRTIDWIAVGQAALHDQIRHADLLALGLSSSAITRRVHAGTWARSGYGVISLAGRPRTREQRWAAAVLYAGPGAVLSGVAAARLHGLERVPGDAEGAALVLIDHGRHRISRPPVTIERTHRLPTPIVVDGLPIAPVVRAVLDAARRLVDLDEIRALLAEAVQRGKASVRALRTELDQGCQRGTSRVRQVLGELEDGVRSVPEAWARSLVAAIPQLSTMVWNPRLVLEDGTWLADPDGWMDDVGLAWEIHSFRHHADPAAFDATMRRHARMTGREVHVVAHTPRQLRDDRATVRADLLAAYAVAARRPRPAVRALPPR</sequence>
<evidence type="ECO:0008006" key="3">
    <source>
        <dbReference type="Google" id="ProtNLM"/>
    </source>
</evidence>
<organism evidence="1 2">
    <name type="scientific">Actinomycetospora chlora</name>
    <dbReference type="NCBI Taxonomy" id="663608"/>
    <lineage>
        <taxon>Bacteria</taxon>
        <taxon>Bacillati</taxon>
        <taxon>Actinomycetota</taxon>
        <taxon>Actinomycetes</taxon>
        <taxon>Pseudonocardiales</taxon>
        <taxon>Pseudonocardiaceae</taxon>
        <taxon>Actinomycetospora</taxon>
    </lineage>
</organism>
<evidence type="ECO:0000313" key="2">
    <source>
        <dbReference type="Proteomes" id="UP001500928"/>
    </source>
</evidence>
<keyword evidence="2" id="KW-1185">Reference proteome</keyword>